<protein>
    <submittedName>
        <fullName evidence="14 15">Uncharacterized protein</fullName>
    </submittedName>
</protein>
<feature type="repeat" description="WD" evidence="9">
    <location>
        <begin position="69"/>
        <end position="100"/>
    </location>
</feature>
<dbReference type="PROSITE" id="PS50082">
    <property type="entry name" value="WD_REPEATS_2"/>
    <property type="match status" value="1"/>
</dbReference>
<evidence type="ECO:0000256" key="2">
    <source>
        <dbReference type="ARBA" id="ARBA00022490"/>
    </source>
</evidence>
<dbReference type="Pfam" id="PF25170">
    <property type="entry name" value="TPR_WDR35"/>
    <property type="match status" value="1"/>
</dbReference>
<sequence>MFLYLSKKISMPNGLKVSSLSWNSEQGWLACGGETGLLKVLKLEPRAPNEGKRSPLVAAPSNLSMNQTLEGHHGTVVAVNWNQNYRKLTSSDEKGLIIVWVLHKGMWFEEMINDRDKSVVRDIRWSPDGQKICIVYEDGHVVLGNVDGNRLWGRTLDVQLLLIEWSPDSRLILLCTSLCTCQIHDLKGNFVAQVGIKFMEREFAPAAVIVAIDWYNGLEGYSDPNAPSLALAFQLGKIQLMRHEMDEEPILLELQMTITCIKWSPDGDVLGVVGSDVSTNVKAPSSIVQLFSHTGVHLRTLRVPGARTSALSWEGGGLRLALAVDSYIYLANIRLEYKWAFFGSSTCVYGFKKKDHSDHSVMFWDIVTGERYCKCVNHLIAVCAASEFCVLATLGEEPDQYVLILCNAIGNPVDSKYVKTQPLHVAMNLNFVFVASEFHVYMWKYSPKSSSFNTGESEKMQDTNGVASQESTFHIDEEFFQKSGKGMRADDSAIASTDKICCMCCSDKFLMVGREFGVLHCYDIVGLRQEGKETLHCRPHAIELNCDSTRLSVIDVSGMLYLYEVQRQPHGVKEKQGTAVRLTNKVPNFERKDVWNIKWADDNPNLLAVMEKARMYILRGTEPEEPVACTAYLCSFHDLQIQAIHLDDVMHQPEDPSMEHVFNYETKTLRDTQQMLSAVDIQDAYSYVEEHSHPRLWISLANHALETLDLSYAEKAFVRCQNYHGVRFVKSLHALKNKSTQKAERDKEAEQIYYSMDRKDLVVDMRMKLGDWIMLEKLLEGGGGNDSLLELTWNNIGDYHADRQSWDKAAVYYYKSKNCEKLAECLYALGDWDALGALLESLHQGSTLFLSLAKKFANVGICKHAVTAFVEGKNIKAAIDASMDLNHWDVAMNLAMKHDELQYVESAIAKYTMFLIDSGNPLQAVQVHIDGGQQLEAAKILVRLACQMATIKASPLMVKKLYVLAAFQADASRASFDTKQHDASSSLNSFFEDAWHGAEAYHFWLLAHRELYASHYDQAMKVSLWLRNYEDILDVIDIYSLIALTSFLNKLALSIFTRFNPINPHRTITQCCKNCNTPIQELQTKCSSPTCKITFPICMTTGNVIVDESNLQCSTCKHYRIVSKLKQCKYCPLCHSPSEHANILSI</sequence>
<evidence type="ECO:0000313" key="16">
    <source>
        <dbReference type="Proteomes" id="UP000006727"/>
    </source>
</evidence>
<evidence type="ECO:0000256" key="9">
    <source>
        <dbReference type="PROSITE-ProRule" id="PRU00221"/>
    </source>
</evidence>
<dbReference type="Gene3D" id="2.130.10.10">
    <property type="entry name" value="YVTN repeat-like/Quinoprotein amine dehydrogenase"/>
    <property type="match status" value="2"/>
</dbReference>
<evidence type="ECO:0000313" key="14">
    <source>
        <dbReference type="EMBL" id="PNR27142.1"/>
    </source>
</evidence>
<keyword evidence="7" id="KW-0206">Cytoskeleton</keyword>
<dbReference type="InterPro" id="IPR057361">
    <property type="entry name" value="TPR_WDR35"/>
</dbReference>
<evidence type="ECO:0000256" key="1">
    <source>
        <dbReference type="ARBA" id="ARBA00004120"/>
    </source>
</evidence>
<accession>A0A2K1ICY7</accession>
<dbReference type="PANTHER" id="PTHR12764:SF5">
    <property type="entry name" value="LD29485P"/>
    <property type="match status" value="1"/>
</dbReference>
<dbReference type="InterPro" id="IPR017233">
    <property type="entry name" value="WDR35"/>
</dbReference>
<dbReference type="Pfam" id="PF24797">
    <property type="entry name" value="Beta-prop_WDR35_TULP_N"/>
    <property type="match status" value="1"/>
</dbReference>
<evidence type="ECO:0000259" key="13">
    <source>
        <dbReference type="Pfam" id="PF25768"/>
    </source>
</evidence>
<dbReference type="InterPro" id="IPR057979">
    <property type="entry name" value="TPR_IFT121"/>
</dbReference>
<feature type="domain" description="IFT121/TULP4 N-terminal" evidence="12">
    <location>
        <begin position="1"/>
        <end position="334"/>
    </location>
</feature>
<dbReference type="SMART" id="SM00320">
    <property type="entry name" value="WD40"/>
    <property type="match status" value="3"/>
</dbReference>
<dbReference type="Proteomes" id="UP000006727">
    <property type="component" value="Chromosome 26"/>
</dbReference>
<dbReference type="InterPro" id="IPR036322">
    <property type="entry name" value="WD40_repeat_dom_sf"/>
</dbReference>
<dbReference type="AlphaFoldDB" id="A0A2K1ICY7"/>
<dbReference type="EnsemblPlants" id="Pp3c26_13860V3.1">
    <property type="protein sequence ID" value="Pp3c26_13860V3.1"/>
    <property type="gene ID" value="Pp3c26_13860"/>
</dbReference>
<keyword evidence="16" id="KW-1185">Reference proteome</keyword>
<reference evidence="14 16" key="1">
    <citation type="journal article" date="2008" name="Science">
        <title>The Physcomitrella genome reveals evolutionary insights into the conquest of land by plants.</title>
        <authorList>
            <person name="Rensing S."/>
            <person name="Lang D."/>
            <person name="Zimmer A."/>
            <person name="Terry A."/>
            <person name="Salamov A."/>
            <person name="Shapiro H."/>
            <person name="Nishiyama T."/>
            <person name="Perroud P.-F."/>
            <person name="Lindquist E."/>
            <person name="Kamisugi Y."/>
            <person name="Tanahashi T."/>
            <person name="Sakakibara K."/>
            <person name="Fujita T."/>
            <person name="Oishi K."/>
            <person name="Shin-I T."/>
            <person name="Kuroki Y."/>
            <person name="Toyoda A."/>
            <person name="Suzuki Y."/>
            <person name="Hashimoto A."/>
            <person name="Yamaguchi K."/>
            <person name="Sugano A."/>
            <person name="Kohara Y."/>
            <person name="Fujiyama A."/>
            <person name="Anterola A."/>
            <person name="Aoki S."/>
            <person name="Ashton N."/>
            <person name="Barbazuk W.B."/>
            <person name="Barker E."/>
            <person name="Bennetzen J."/>
            <person name="Bezanilla M."/>
            <person name="Blankenship R."/>
            <person name="Cho S.H."/>
            <person name="Dutcher S."/>
            <person name="Estelle M."/>
            <person name="Fawcett J.A."/>
            <person name="Gundlach H."/>
            <person name="Hanada K."/>
            <person name="Heyl A."/>
            <person name="Hicks K.A."/>
            <person name="Hugh J."/>
            <person name="Lohr M."/>
            <person name="Mayer K."/>
            <person name="Melkozernov A."/>
            <person name="Murata T."/>
            <person name="Nelson D."/>
            <person name="Pils B."/>
            <person name="Prigge M."/>
            <person name="Reiss B."/>
            <person name="Renner T."/>
            <person name="Rombauts S."/>
            <person name="Rushton P."/>
            <person name="Sanderfoot A."/>
            <person name="Schween G."/>
            <person name="Shiu S.-H."/>
            <person name="Stueber K."/>
            <person name="Theodoulou F.L."/>
            <person name="Tu H."/>
            <person name="Van de Peer Y."/>
            <person name="Verrier P.J."/>
            <person name="Waters E."/>
            <person name="Wood A."/>
            <person name="Yang L."/>
            <person name="Cove D."/>
            <person name="Cuming A."/>
            <person name="Hasebe M."/>
            <person name="Lucas S."/>
            <person name="Mishler D.B."/>
            <person name="Reski R."/>
            <person name="Grigoriev I."/>
            <person name="Quatrano R.S."/>
            <person name="Boore J.L."/>
        </authorList>
    </citation>
    <scope>NUCLEOTIDE SEQUENCE [LARGE SCALE GENOMIC DNA]</scope>
    <source>
        <strain evidence="15 16">cv. Gransden 2004</strain>
    </source>
</reference>
<feature type="domain" description="IFT121-like zinc finger" evidence="10">
    <location>
        <begin position="1096"/>
        <end position="1137"/>
    </location>
</feature>
<dbReference type="Gene3D" id="1.25.40.470">
    <property type="match status" value="1"/>
</dbReference>
<keyword evidence="2" id="KW-0963">Cytoplasm</keyword>
<evidence type="ECO:0000256" key="8">
    <source>
        <dbReference type="ARBA" id="ARBA00023273"/>
    </source>
</evidence>
<dbReference type="InParanoid" id="A0A2K1ICY7"/>
<evidence type="ECO:0000256" key="4">
    <source>
        <dbReference type="ARBA" id="ARBA00022737"/>
    </source>
</evidence>
<reference evidence="15" key="3">
    <citation type="submission" date="2020-12" db="UniProtKB">
        <authorList>
            <consortium name="EnsemblPlants"/>
        </authorList>
    </citation>
    <scope>IDENTIFICATION</scope>
</reference>
<comment type="subcellular location">
    <subcellularLocation>
        <location evidence="1">Cytoplasm</location>
        <location evidence="1">Cytoskeleton</location>
        <location evidence="1">Cilium basal body</location>
    </subcellularLocation>
</comment>
<keyword evidence="6" id="KW-0969">Cilium</keyword>
<gene>
    <name evidence="14" type="ORF">PHYPA_030623</name>
</gene>
<keyword evidence="3 9" id="KW-0853">WD repeat</keyword>
<evidence type="ECO:0000256" key="5">
    <source>
        <dbReference type="ARBA" id="ARBA00022794"/>
    </source>
</evidence>
<reference evidence="14 16" key="2">
    <citation type="journal article" date="2018" name="Plant J.">
        <title>The Physcomitrella patens chromosome-scale assembly reveals moss genome structure and evolution.</title>
        <authorList>
            <person name="Lang D."/>
            <person name="Ullrich K.K."/>
            <person name="Murat F."/>
            <person name="Fuchs J."/>
            <person name="Jenkins J."/>
            <person name="Haas F.B."/>
            <person name="Piednoel M."/>
            <person name="Gundlach H."/>
            <person name="Van Bel M."/>
            <person name="Meyberg R."/>
            <person name="Vives C."/>
            <person name="Morata J."/>
            <person name="Symeonidi A."/>
            <person name="Hiss M."/>
            <person name="Muchero W."/>
            <person name="Kamisugi Y."/>
            <person name="Saleh O."/>
            <person name="Blanc G."/>
            <person name="Decker E.L."/>
            <person name="van Gessel N."/>
            <person name="Grimwood J."/>
            <person name="Hayes R.D."/>
            <person name="Graham S.W."/>
            <person name="Gunter L.E."/>
            <person name="McDaniel S.F."/>
            <person name="Hoernstein S.N.W."/>
            <person name="Larsson A."/>
            <person name="Li F.W."/>
            <person name="Perroud P.F."/>
            <person name="Phillips J."/>
            <person name="Ranjan P."/>
            <person name="Rokshar D.S."/>
            <person name="Rothfels C.J."/>
            <person name="Schneider L."/>
            <person name="Shu S."/>
            <person name="Stevenson D.W."/>
            <person name="Thummler F."/>
            <person name="Tillich M."/>
            <person name="Villarreal Aguilar J.C."/>
            <person name="Widiez T."/>
            <person name="Wong G.K."/>
            <person name="Wymore A."/>
            <person name="Zhang Y."/>
            <person name="Zimmer A.D."/>
            <person name="Quatrano R.S."/>
            <person name="Mayer K.F.X."/>
            <person name="Goodstein D."/>
            <person name="Casacuberta J.M."/>
            <person name="Vandepoele K."/>
            <person name="Reski R."/>
            <person name="Cuming A.C."/>
            <person name="Tuskan G.A."/>
            <person name="Maumus F."/>
            <person name="Salse J."/>
            <person name="Schmutz J."/>
            <person name="Rensing S.A."/>
        </authorList>
    </citation>
    <scope>NUCLEOTIDE SEQUENCE [LARGE SCALE GENOMIC DNA]</scope>
    <source>
        <strain evidence="15 16">cv. Gransden 2004</strain>
    </source>
</reference>
<dbReference type="InterPro" id="IPR056159">
    <property type="entry name" value="Beta-prop_IFT121_TULP_N"/>
</dbReference>
<dbReference type="EMBL" id="ABEU02000026">
    <property type="protein sequence ID" value="PNR27142.1"/>
    <property type="molecule type" value="Genomic_DNA"/>
</dbReference>
<dbReference type="GO" id="GO:0060271">
    <property type="term" value="P:cilium assembly"/>
    <property type="evidence" value="ECO:0007669"/>
    <property type="project" value="InterPro"/>
</dbReference>
<organism evidence="14">
    <name type="scientific">Physcomitrium patens</name>
    <name type="common">Spreading-leaved earth moss</name>
    <name type="synonym">Physcomitrella patens</name>
    <dbReference type="NCBI Taxonomy" id="3218"/>
    <lineage>
        <taxon>Eukaryota</taxon>
        <taxon>Viridiplantae</taxon>
        <taxon>Streptophyta</taxon>
        <taxon>Embryophyta</taxon>
        <taxon>Bryophyta</taxon>
        <taxon>Bryophytina</taxon>
        <taxon>Bryopsida</taxon>
        <taxon>Funariidae</taxon>
        <taxon>Funariales</taxon>
        <taxon>Funariaceae</taxon>
        <taxon>Physcomitrium</taxon>
    </lineage>
</organism>
<dbReference type="InterPro" id="IPR039857">
    <property type="entry name" value="Ift122/121"/>
</dbReference>
<evidence type="ECO:0000256" key="3">
    <source>
        <dbReference type="ARBA" id="ARBA00022574"/>
    </source>
</evidence>
<dbReference type="Pfam" id="PF23145">
    <property type="entry name" value="Zf_2nd_IFT121"/>
    <property type="match status" value="1"/>
</dbReference>
<evidence type="ECO:0000259" key="10">
    <source>
        <dbReference type="Pfam" id="PF23145"/>
    </source>
</evidence>
<evidence type="ECO:0000256" key="7">
    <source>
        <dbReference type="ARBA" id="ARBA00023212"/>
    </source>
</evidence>
<keyword evidence="8" id="KW-0966">Cell projection</keyword>
<proteinExistence type="predicted"/>
<evidence type="ECO:0000259" key="11">
    <source>
        <dbReference type="Pfam" id="PF23390"/>
    </source>
</evidence>
<dbReference type="PIRSF" id="PIRSF037536">
    <property type="entry name" value="WD_repeat_p35"/>
    <property type="match status" value="1"/>
</dbReference>
<name>A0A2K1ICY7_PHYPA</name>
<dbReference type="Gramene" id="Pp3c26_13860V3.1">
    <property type="protein sequence ID" value="Pp3c26_13860V3.1"/>
    <property type="gene ID" value="Pp3c26_13860"/>
</dbReference>
<dbReference type="InterPro" id="IPR001680">
    <property type="entry name" value="WD40_rpt"/>
</dbReference>
<dbReference type="InterPro" id="IPR015943">
    <property type="entry name" value="WD40/YVTN_repeat-like_dom_sf"/>
</dbReference>
<dbReference type="STRING" id="3218.A0A2K1ICY7"/>
<evidence type="ECO:0000256" key="6">
    <source>
        <dbReference type="ARBA" id="ARBA00023069"/>
    </source>
</evidence>
<evidence type="ECO:0000259" key="12">
    <source>
        <dbReference type="Pfam" id="PF24797"/>
    </source>
</evidence>
<dbReference type="Pfam" id="PF23390">
    <property type="entry name" value="Beta-prop_WDR35_2nd"/>
    <property type="match status" value="1"/>
</dbReference>
<keyword evidence="5" id="KW-0970">Cilium biogenesis/degradation</keyword>
<dbReference type="InterPro" id="IPR056158">
    <property type="entry name" value="Beta-prop_IFT121_2nd"/>
</dbReference>
<dbReference type="Pfam" id="PF25768">
    <property type="entry name" value="TPR_IFT121"/>
    <property type="match status" value="1"/>
</dbReference>
<feature type="domain" description="IFT121-like TPR repeats" evidence="13">
    <location>
        <begin position="993"/>
        <end position="1050"/>
    </location>
</feature>
<dbReference type="PANTHER" id="PTHR12764">
    <property type="entry name" value="WD REPEAT DOMAIN-RELATED"/>
    <property type="match status" value="1"/>
</dbReference>
<evidence type="ECO:0000313" key="15">
    <source>
        <dbReference type="EnsemblPlants" id="Pp3c26_13860V3.1"/>
    </source>
</evidence>
<dbReference type="SUPFAM" id="SSF50978">
    <property type="entry name" value="WD40 repeat-like"/>
    <property type="match status" value="2"/>
</dbReference>
<keyword evidence="4" id="KW-0677">Repeat</keyword>
<feature type="domain" description="IFT121 second beta-propeller" evidence="11">
    <location>
        <begin position="339"/>
        <end position="665"/>
    </location>
</feature>
<dbReference type="InterPro" id="IPR056170">
    <property type="entry name" value="Znf_IFT121-like"/>
</dbReference>